<dbReference type="InParanoid" id="H3HBU6"/>
<dbReference type="InterPro" id="IPR012337">
    <property type="entry name" value="RNaseH-like_sf"/>
</dbReference>
<dbReference type="eggNOG" id="KOG1041">
    <property type="taxonomic scope" value="Eukaryota"/>
</dbReference>
<dbReference type="Pfam" id="PF16487">
    <property type="entry name" value="ArgoMid"/>
    <property type="match status" value="1"/>
</dbReference>
<dbReference type="InterPro" id="IPR036085">
    <property type="entry name" value="PAZ_dom_sf"/>
</dbReference>
<evidence type="ECO:0000259" key="4">
    <source>
        <dbReference type="PROSITE" id="PS50822"/>
    </source>
</evidence>
<accession>H3HBU6</accession>
<dbReference type="GO" id="GO:0005975">
    <property type="term" value="P:carbohydrate metabolic process"/>
    <property type="evidence" value="ECO:0007669"/>
    <property type="project" value="InterPro"/>
</dbReference>
<dbReference type="Pfam" id="PF00232">
    <property type="entry name" value="Glyco_hydro_1"/>
    <property type="match status" value="1"/>
</dbReference>
<feature type="chain" id="PRO_5003587600" description="Piwi domain-containing protein" evidence="2">
    <location>
        <begin position="26"/>
        <end position="1854"/>
    </location>
</feature>
<dbReference type="VEuPathDB" id="FungiDB:KRP22_11141"/>
<dbReference type="EnsemblProtists" id="Phyra94521">
    <property type="protein sequence ID" value="Phyra94521"/>
    <property type="gene ID" value="Phyra94521"/>
</dbReference>
<dbReference type="Pfam" id="PF16488">
    <property type="entry name" value="ArgoL2"/>
    <property type="match status" value="1"/>
</dbReference>
<dbReference type="InterPro" id="IPR033132">
    <property type="entry name" value="GH_1_N_CS"/>
</dbReference>
<evidence type="ECO:0000313" key="5">
    <source>
        <dbReference type="EnsemblProtists" id="Phyra94521"/>
    </source>
</evidence>
<sequence length="1854" mass="203447">MAPRRISFVLPLCLALWSCVSPALATTEPRCFPSDFLFGTATAAFQVEGAWNVSGREPSIWDAYCRSQPGIECADVADDLFHRYHKDVQRMRDMGLSSFRFSISWSRVMRWDTQLQKMWPNPQGIAFYHALLDDLQANKLQAVVTLYHFDLPAVLQTQLEPKGWLNPEIVDHFEDFAELAFREFGHKVAYWATFNEPLTFISGGYGSCDAAPGGMQQSDTNTYTAAHNVLLSHARAVKLFRELKEESVVDAKGRIGIVLNAEFGYAVDDTNALDVAAAERKMQFDLGWFLIPLVTGDYPEIMRERVGGRLPRFSAQEAALVKGSYDVLMLNHYYSRVVTDCDSERSEISCEELPLGHARDRGIDDTRAPNGARAPPASSPECSWLAGYPDGYLATIKWLHAKDPSAEILLTENGWCGDDQVDNQDQLWYFQAYVEQVHKAVVEEKIPIIGYTAWSFLDNNEWGSYKPRFGLHYVNYTKQASPELARIPRPAAKWFSHLSTTKCLDGWAMETTAMDTEEKTATAETREKLHNPEAGGNAAAAGATAVTSVATTSAVVTRTKLVPAAAEVMVTNMEEEGTTNVEEEGTTNEEEEGTTNGVVAMVNEEGDTTSVGLITSGEEAAGTSTNAATTRAAEVTTEEEEARGRLGMTTITAEEGTQLRHREGTEATTAEGTVVMAVVGALLLLEELRAMVDMEPRREATTKREDMMTEVGMEEVEATAGTRTAPVAMEGAGAVDMADGTTEVMGAAALLLHNGMTEAMEALVVSVMTEATEALLLGSGITEVTDPLVDSAMTEAMEALVASAMTEAMEPLAASVMTEAMEALLLGSGITEVTDPLVDSVMTEATEALLVASAMTEAMEPLAASVMTEAMEALLVASAMTEVTEVAVIEAMVEEMVAAIVAAAAEEAEADLVAAEVAALVANKEMIGNPIADPRIQEEWSGRAGAREVSADDADLQQEVQICRRPGIASSGKTMQLNVNYFGISLAAAPAEIFKYHVTVERSPDLQADSKYGPSGADQKDESMGDEPKQERKDDKDVVMAEPSADAPPKQEARPERPLPRTLVRNVINAALHQYEGEFGGLRVVHDGMTALYSPAMLPWTARDFADVNPDGPSATPAPPAPPPSADGAPRRSFRGPRTFVVKMKLVETISTSSLEDYYSNPEVNVMPVLQALDVVARHLGAQRLIAVGRNFFTMKKTHSLKGGKELCWGYHQAIRLADHKLLMNVDQAATVFYAPGPLMQLAMAALRARGPDEVRDLSERDMKSLARALRKIEVVPTHRKDRKRAIFGVSAKPADRTIVSIKGEDMSVAAYFIAKYNMKLRYPDLPLVNVGSKRPGKENWLPIEVCEVAPGQRCANINDLDTAEIIRQTSQPPRNRKENIMEQIRQAGFENDPFLAAFGVKVDQRLESTEARVMEAPEVQYQNVSERPAGGQWSLNAKKFVEGVPVRNWGVIVAANTSERDVRNFVGKLTDLGDQRGLPFEDKNPVLIHQDQYRGAQVEELMKMCHQELERRNMGPPQILMVILPAKNSPVYGDVKRMSDTVLGLPSQCIASVNLPRANPQFCANVCLKINMKLKGKNAVLRDSLPLVSTAPTIIIGADVEHPRSGMGGRPSIAAVVASMDRYSAQYAARVAAQKASSDIQQLPSMLRELFLAYYDNTKRKPEHVIYYRDGVSEGQMFDILQTEMRALRKAFKMISEDYNPPVTFVVVNKRHHLRAFPVNQRDADRKGNVMPGTVIDTGVVNPHRFDFFLYGHSGIQGTTVPGHYTVLHDENNMSAEDIQRLTYHLGYTFSRCTRSVSFVTPVYYAHLAAARARFYLNEGSDGASTVGSYNSNVSSFEFADVHSNVLNRMFYT</sequence>
<dbReference type="VEuPathDB" id="FungiDB:KRP22_3459"/>
<proteinExistence type="predicted"/>
<reference evidence="5" key="2">
    <citation type="submission" date="2015-06" db="UniProtKB">
        <authorList>
            <consortium name="EnsemblProtists"/>
        </authorList>
    </citation>
    <scope>IDENTIFICATION</scope>
    <source>
        <strain evidence="5">Pr102</strain>
    </source>
</reference>
<dbReference type="Pfam" id="PF02171">
    <property type="entry name" value="Piwi"/>
    <property type="match status" value="1"/>
</dbReference>
<dbReference type="EMBL" id="DS566015">
    <property type="status" value="NOT_ANNOTATED_CDS"/>
    <property type="molecule type" value="Genomic_DNA"/>
</dbReference>
<dbReference type="VEuPathDB" id="FungiDB:KRP22_3493"/>
<feature type="domain" description="Piwi" evidence="4">
    <location>
        <begin position="1520"/>
        <end position="1819"/>
    </location>
</feature>
<dbReference type="InterPro" id="IPR045246">
    <property type="entry name" value="Piwi_ago-like"/>
</dbReference>
<feature type="region of interest" description="Disordered" evidence="1">
    <location>
        <begin position="1104"/>
        <end position="1134"/>
    </location>
</feature>
<dbReference type="PROSITE" id="PS00653">
    <property type="entry name" value="GLYCOSYL_HYDROL_F1_2"/>
    <property type="match status" value="1"/>
</dbReference>
<feature type="domain" description="PAZ" evidence="3">
    <location>
        <begin position="1238"/>
        <end position="1351"/>
    </location>
</feature>
<keyword evidence="2" id="KW-0732">Signal</keyword>
<dbReference type="InterPro" id="IPR036397">
    <property type="entry name" value="RNaseH_sf"/>
</dbReference>
<dbReference type="Gene3D" id="3.20.20.80">
    <property type="entry name" value="Glycosidases"/>
    <property type="match status" value="1"/>
</dbReference>
<dbReference type="GO" id="GO:0005737">
    <property type="term" value="C:cytoplasm"/>
    <property type="evidence" value="ECO:0000318"/>
    <property type="project" value="GO_Central"/>
</dbReference>
<dbReference type="VEuPathDB" id="FungiDB:KRP23_3271"/>
<dbReference type="HOGENOM" id="CLU_236816_0_0_1"/>
<feature type="compositionally biased region" description="Low complexity" evidence="1">
    <location>
        <begin position="625"/>
        <end position="635"/>
    </location>
</feature>
<dbReference type="GO" id="GO:0031047">
    <property type="term" value="P:regulatory ncRNA-mediated gene silencing"/>
    <property type="evidence" value="ECO:0000318"/>
    <property type="project" value="GO_Central"/>
</dbReference>
<dbReference type="SMART" id="SM00950">
    <property type="entry name" value="Piwi"/>
    <property type="match status" value="1"/>
</dbReference>
<evidence type="ECO:0000313" key="6">
    <source>
        <dbReference type="Proteomes" id="UP000005238"/>
    </source>
</evidence>
<dbReference type="PANTHER" id="PTHR22891">
    <property type="entry name" value="EUKARYOTIC TRANSLATION INITIATION FACTOR 2C"/>
    <property type="match status" value="1"/>
</dbReference>
<feature type="region of interest" description="Disordered" evidence="1">
    <location>
        <begin position="1005"/>
        <end position="1060"/>
    </location>
</feature>
<dbReference type="Pfam" id="PF02170">
    <property type="entry name" value="PAZ"/>
    <property type="match status" value="1"/>
</dbReference>
<evidence type="ECO:0000256" key="2">
    <source>
        <dbReference type="SAM" id="SignalP"/>
    </source>
</evidence>
<dbReference type="GO" id="GO:0004553">
    <property type="term" value="F:hydrolase activity, hydrolyzing O-glycosyl compounds"/>
    <property type="evidence" value="ECO:0007669"/>
    <property type="project" value="InterPro"/>
</dbReference>
<dbReference type="InterPro" id="IPR017853">
    <property type="entry name" value="GH"/>
</dbReference>
<dbReference type="CDD" id="cd02846">
    <property type="entry name" value="PAZ_argonaute_like"/>
    <property type="match status" value="1"/>
</dbReference>
<dbReference type="SMART" id="SM01163">
    <property type="entry name" value="DUF1785"/>
    <property type="match status" value="1"/>
</dbReference>
<keyword evidence="6" id="KW-1185">Reference proteome</keyword>
<reference evidence="6" key="1">
    <citation type="journal article" date="2006" name="Science">
        <title>Phytophthora genome sequences uncover evolutionary origins and mechanisms of pathogenesis.</title>
        <authorList>
            <person name="Tyler B.M."/>
            <person name="Tripathy S."/>
            <person name="Zhang X."/>
            <person name="Dehal P."/>
            <person name="Jiang R.H."/>
            <person name="Aerts A."/>
            <person name="Arredondo F.D."/>
            <person name="Baxter L."/>
            <person name="Bensasson D."/>
            <person name="Beynon J.L."/>
            <person name="Chapman J."/>
            <person name="Damasceno C.M."/>
            <person name="Dorrance A.E."/>
            <person name="Dou D."/>
            <person name="Dickerman A.W."/>
            <person name="Dubchak I.L."/>
            <person name="Garbelotto M."/>
            <person name="Gijzen M."/>
            <person name="Gordon S.G."/>
            <person name="Govers F."/>
            <person name="Grunwald N.J."/>
            <person name="Huang W."/>
            <person name="Ivors K.L."/>
            <person name="Jones R.W."/>
            <person name="Kamoun S."/>
            <person name="Krampis K."/>
            <person name="Lamour K.H."/>
            <person name="Lee M.K."/>
            <person name="McDonald W.H."/>
            <person name="Medina M."/>
            <person name="Meijer H.J."/>
            <person name="Nordberg E.K."/>
            <person name="Maclean D.J."/>
            <person name="Ospina-Giraldo M.D."/>
            <person name="Morris P.F."/>
            <person name="Phuntumart V."/>
            <person name="Putnam N.H."/>
            <person name="Rash S."/>
            <person name="Rose J.K."/>
            <person name="Sakihama Y."/>
            <person name="Salamov A.A."/>
            <person name="Savidor A."/>
            <person name="Scheuring C.F."/>
            <person name="Smith B.M."/>
            <person name="Sobral B.W."/>
            <person name="Terry A."/>
            <person name="Torto-Alalibo T.A."/>
            <person name="Win J."/>
            <person name="Xu Z."/>
            <person name="Zhang H."/>
            <person name="Grigoriev I.V."/>
            <person name="Rokhsar D.S."/>
            <person name="Boore J.L."/>
        </authorList>
    </citation>
    <scope>NUCLEOTIDE SEQUENCE [LARGE SCALE GENOMIC DNA]</scope>
    <source>
        <strain evidence="6">Pr102</strain>
    </source>
</reference>
<feature type="compositionally biased region" description="Pro residues" evidence="1">
    <location>
        <begin position="1116"/>
        <end position="1125"/>
    </location>
</feature>
<evidence type="ECO:0008006" key="7">
    <source>
        <dbReference type="Google" id="ProtNLM"/>
    </source>
</evidence>
<dbReference type="PRINTS" id="PR00131">
    <property type="entry name" value="GLHYDRLASE1"/>
</dbReference>
<dbReference type="InterPro" id="IPR014811">
    <property type="entry name" value="ArgoL1"/>
</dbReference>
<dbReference type="STRING" id="164328.H3HBU6"/>
<feature type="compositionally biased region" description="Basic and acidic residues" evidence="1">
    <location>
        <begin position="1018"/>
        <end position="1039"/>
    </location>
</feature>
<dbReference type="GO" id="GO:0004521">
    <property type="term" value="F:RNA endonuclease activity"/>
    <property type="evidence" value="ECO:0000318"/>
    <property type="project" value="GO_Central"/>
</dbReference>
<dbReference type="GO" id="GO:0005634">
    <property type="term" value="C:nucleus"/>
    <property type="evidence" value="ECO:0000318"/>
    <property type="project" value="GO_Central"/>
</dbReference>
<dbReference type="Proteomes" id="UP000005238">
    <property type="component" value="Unassembled WGS sequence"/>
</dbReference>
<dbReference type="FunFam" id="3.20.20.80:FF:000099">
    <property type="entry name" value="Lactase-phlorizin hydrolase, putative"/>
    <property type="match status" value="1"/>
</dbReference>
<dbReference type="Gene3D" id="3.40.50.2300">
    <property type="match status" value="1"/>
</dbReference>
<dbReference type="CDD" id="cd04657">
    <property type="entry name" value="Piwi_ago-like"/>
    <property type="match status" value="1"/>
</dbReference>
<dbReference type="PROSITE" id="PS50821">
    <property type="entry name" value="PAZ"/>
    <property type="match status" value="1"/>
</dbReference>
<dbReference type="eggNOG" id="KOG0626">
    <property type="taxonomic scope" value="Eukaryota"/>
</dbReference>
<evidence type="ECO:0000259" key="3">
    <source>
        <dbReference type="PROSITE" id="PS50821"/>
    </source>
</evidence>
<dbReference type="GO" id="GO:0003723">
    <property type="term" value="F:RNA binding"/>
    <property type="evidence" value="ECO:0000318"/>
    <property type="project" value="GO_Central"/>
</dbReference>
<dbReference type="SUPFAM" id="SSF101690">
    <property type="entry name" value="PAZ domain"/>
    <property type="match status" value="1"/>
</dbReference>
<dbReference type="InterPro" id="IPR001360">
    <property type="entry name" value="Glyco_hydro_1"/>
</dbReference>
<dbReference type="VEuPathDB" id="FungiDB:KRP23_3272"/>
<evidence type="ECO:0000256" key="1">
    <source>
        <dbReference type="SAM" id="MobiDB-lite"/>
    </source>
</evidence>
<name>H3HBU6_PHYRM</name>
<dbReference type="Pfam" id="PF08699">
    <property type="entry name" value="ArgoL1"/>
    <property type="match status" value="1"/>
</dbReference>
<feature type="signal peptide" evidence="2">
    <location>
        <begin position="1"/>
        <end position="25"/>
    </location>
</feature>
<feature type="compositionally biased region" description="Basic and acidic residues" evidence="1">
    <location>
        <begin position="1049"/>
        <end position="1059"/>
    </location>
</feature>
<feature type="region of interest" description="Disordered" evidence="1">
    <location>
        <begin position="621"/>
        <end position="643"/>
    </location>
</feature>
<feature type="region of interest" description="Disordered" evidence="1">
    <location>
        <begin position="359"/>
        <end position="379"/>
    </location>
</feature>
<dbReference type="InterPro" id="IPR003100">
    <property type="entry name" value="PAZ_dom"/>
</dbReference>
<dbReference type="Gene3D" id="2.170.260.10">
    <property type="entry name" value="paz domain"/>
    <property type="match status" value="1"/>
</dbReference>
<dbReference type="Gene3D" id="3.30.420.10">
    <property type="entry name" value="Ribonuclease H-like superfamily/Ribonuclease H"/>
    <property type="match status" value="1"/>
</dbReference>
<dbReference type="PROSITE" id="PS50822">
    <property type="entry name" value="PIWI"/>
    <property type="match status" value="1"/>
</dbReference>
<dbReference type="SUPFAM" id="SSF53098">
    <property type="entry name" value="Ribonuclease H-like"/>
    <property type="match status" value="1"/>
</dbReference>
<dbReference type="InterPro" id="IPR032473">
    <property type="entry name" value="Argonaute_Mid_dom"/>
</dbReference>
<dbReference type="InterPro" id="IPR003165">
    <property type="entry name" value="Piwi"/>
</dbReference>
<dbReference type="SUPFAM" id="SSF51445">
    <property type="entry name" value="(Trans)glycosidases"/>
    <property type="match status" value="1"/>
</dbReference>
<organism evidence="5 6">
    <name type="scientific">Phytophthora ramorum</name>
    <name type="common">Sudden oak death agent</name>
    <dbReference type="NCBI Taxonomy" id="164328"/>
    <lineage>
        <taxon>Eukaryota</taxon>
        <taxon>Sar</taxon>
        <taxon>Stramenopiles</taxon>
        <taxon>Oomycota</taxon>
        <taxon>Peronosporomycetes</taxon>
        <taxon>Peronosporales</taxon>
        <taxon>Peronosporaceae</taxon>
        <taxon>Phytophthora</taxon>
    </lineage>
</organism>
<dbReference type="InterPro" id="IPR032474">
    <property type="entry name" value="Argonaute_N"/>
</dbReference>
<dbReference type="InterPro" id="IPR032472">
    <property type="entry name" value="ArgoL2"/>
</dbReference>
<dbReference type="Pfam" id="PF16486">
    <property type="entry name" value="ArgoN"/>
    <property type="match status" value="1"/>
</dbReference>
<protein>
    <recommendedName>
        <fullName evidence="7">Piwi domain-containing protein</fullName>
    </recommendedName>
</protein>